<organism evidence="1 2">
    <name type="scientific">Stentor coeruleus</name>
    <dbReference type="NCBI Taxonomy" id="5963"/>
    <lineage>
        <taxon>Eukaryota</taxon>
        <taxon>Sar</taxon>
        <taxon>Alveolata</taxon>
        <taxon>Ciliophora</taxon>
        <taxon>Postciliodesmatophora</taxon>
        <taxon>Heterotrichea</taxon>
        <taxon>Heterotrichida</taxon>
        <taxon>Stentoridae</taxon>
        <taxon>Stentor</taxon>
    </lineage>
</organism>
<dbReference type="EMBL" id="MPUH01000653">
    <property type="protein sequence ID" value="OMJ76079.1"/>
    <property type="molecule type" value="Genomic_DNA"/>
</dbReference>
<sequence>MAFFRSKEDALEEREMLRIQRRVFNMEIRSDKGEFRAQTSNDFYAKARIFQEFVNVDWRLLGTLRMNTLNESELSLRANCNDLPNTSVKATVMDKNWKLASKFKDSENLLAFAVKNGPFYRVRFARRIEQVEGEVKASFDPVAYKLKSISLMLFHRGIVDISAKNKVVKSDQNTMKTLSLNIYKEFKNLKIAGQATVINEDYNWILSFRKYFAQSYLTASFARHNNFSLNYVYQMTSALQLGCAFNKNLSFSLKLTL</sequence>
<evidence type="ECO:0000313" key="1">
    <source>
        <dbReference type="EMBL" id="OMJ76079.1"/>
    </source>
</evidence>
<accession>A0A1R2BH65</accession>
<reference evidence="1 2" key="1">
    <citation type="submission" date="2016-11" db="EMBL/GenBank/DDBJ databases">
        <title>The macronuclear genome of Stentor coeruleus: a giant cell with tiny introns.</title>
        <authorList>
            <person name="Slabodnick M."/>
            <person name="Ruby J.G."/>
            <person name="Reiff S.B."/>
            <person name="Swart E.C."/>
            <person name="Gosai S."/>
            <person name="Prabakaran S."/>
            <person name="Witkowska E."/>
            <person name="Larue G.E."/>
            <person name="Fisher S."/>
            <person name="Freeman R.M."/>
            <person name="Gunawardena J."/>
            <person name="Chu W."/>
            <person name="Stover N.A."/>
            <person name="Gregory B.D."/>
            <person name="Nowacki M."/>
            <person name="Derisi J."/>
            <person name="Roy S.W."/>
            <person name="Marshall W.F."/>
            <person name="Sood P."/>
        </authorList>
    </citation>
    <scope>NUCLEOTIDE SEQUENCE [LARGE SCALE GENOMIC DNA]</scope>
    <source>
        <strain evidence="1">WM001</strain>
    </source>
</reference>
<evidence type="ECO:0000313" key="2">
    <source>
        <dbReference type="Proteomes" id="UP000187209"/>
    </source>
</evidence>
<dbReference type="AlphaFoldDB" id="A0A1R2BH65"/>
<proteinExistence type="predicted"/>
<name>A0A1R2BH65_9CILI</name>
<gene>
    <name evidence="1" type="ORF">SteCoe_24642</name>
</gene>
<protein>
    <submittedName>
        <fullName evidence="1">Uncharacterized protein</fullName>
    </submittedName>
</protein>
<dbReference type="Proteomes" id="UP000187209">
    <property type="component" value="Unassembled WGS sequence"/>
</dbReference>
<comment type="caution">
    <text evidence="1">The sequence shown here is derived from an EMBL/GenBank/DDBJ whole genome shotgun (WGS) entry which is preliminary data.</text>
</comment>
<keyword evidence="2" id="KW-1185">Reference proteome</keyword>